<dbReference type="Proteomes" id="UP000197334">
    <property type="component" value="Unassembled WGS sequence"/>
</dbReference>
<dbReference type="OrthoDB" id="6398615at2"/>
<dbReference type="EMBL" id="JPUA01000011">
    <property type="protein sequence ID" value="OWV30821.1"/>
    <property type="molecule type" value="Genomic_DNA"/>
</dbReference>
<sequence length="307" mass="35210">MTEGESNRRIKYAFQLPGWSFENGNRDRLRREAVKVAPSEYQVEMDGSTFCPVCYTNLNRVPKQKEHFSNGREAYFCHLAAYKEIKCDLRSSRPEGKRYETHEEAQKAIDDENLVIVNGFMKEKPELPQDAGDGYDETPIEDLAGPISDIPIARHTGESFKLPSKITTVAGICRNFDENLYKYYYFPNQKHSIRLVDLLHSVEKIQEEHDEPKLYYGVIESTVHLGEHKRPDNIRMTYLKNNQPGLQDFCIKLEDRHQKSHGITDASVGRTVIVYGEVSDNGTGLCFKNLGWGELALLPKKYEDLLG</sequence>
<gene>
    <name evidence="1" type="ORF">JI62_04560</name>
</gene>
<dbReference type="AlphaFoldDB" id="A0A246S339"/>
<organism evidence="1 2">
    <name type="scientific">Halomonas campaniensis</name>
    <dbReference type="NCBI Taxonomy" id="213554"/>
    <lineage>
        <taxon>Bacteria</taxon>
        <taxon>Pseudomonadati</taxon>
        <taxon>Pseudomonadota</taxon>
        <taxon>Gammaproteobacteria</taxon>
        <taxon>Oceanospirillales</taxon>
        <taxon>Halomonadaceae</taxon>
        <taxon>Halomonas</taxon>
    </lineage>
</organism>
<proteinExistence type="predicted"/>
<comment type="caution">
    <text evidence="1">The sequence shown here is derived from an EMBL/GenBank/DDBJ whole genome shotgun (WGS) entry which is preliminary data.</text>
</comment>
<name>A0A246S339_9GAMM</name>
<evidence type="ECO:0000313" key="1">
    <source>
        <dbReference type="EMBL" id="OWV30821.1"/>
    </source>
</evidence>
<evidence type="ECO:0000313" key="2">
    <source>
        <dbReference type="Proteomes" id="UP000197334"/>
    </source>
</evidence>
<keyword evidence="2" id="KW-1185">Reference proteome</keyword>
<dbReference type="RefSeq" id="WP_088699037.1">
    <property type="nucleotide sequence ID" value="NZ_JPUA01000011.1"/>
</dbReference>
<reference evidence="1 2" key="1">
    <citation type="submission" date="2014-08" db="EMBL/GenBank/DDBJ databases">
        <title>Draft genome sequence of a novel L-asparaginase producing marine bacterium, Halomonas campaniensis.</title>
        <authorList>
            <person name="Sundarakrishnan B."/>
            <person name="Moushumi Priya A."/>
            <person name="Raman G."/>
            <person name="Sakthivel N."/>
            <person name="Park S."/>
            <person name="Jayachandran S."/>
        </authorList>
    </citation>
    <scope>NUCLEOTIDE SEQUENCE [LARGE SCALE GENOMIC DNA]</scope>
    <source>
        <strain evidence="1 2">SK03</strain>
    </source>
</reference>
<protein>
    <submittedName>
        <fullName evidence="1">Uncharacterized protein</fullName>
    </submittedName>
</protein>
<accession>A0A246S339</accession>